<comment type="subcellular location">
    <subcellularLocation>
        <location evidence="1">Cytoplasm</location>
    </subcellularLocation>
</comment>
<evidence type="ECO:0000256" key="1">
    <source>
        <dbReference type="ARBA" id="ARBA00004496"/>
    </source>
</evidence>
<reference evidence="11" key="1">
    <citation type="journal article" date="2019" name="Int. J. Syst. Evol. Microbiol.">
        <title>The Global Catalogue of Microorganisms (GCM) 10K type strain sequencing project: providing services to taxonomists for standard genome sequencing and annotation.</title>
        <authorList>
            <consortium name="The Broad Institute Genomics Platform"/>
            <consortium name="The Broad Institute Genome Sequencing Center for Infectious Disease"/>
            <person name="Wu L."/>
            <person name="Ma J."/>
        </authorList>
    </citation>
    <scope>NUCLEOTIDE SEQUENCE [LARGE SCALE GENOMIC DNA]</scope>
    <source>
        <strain evidence="11">JCM 18126</strain>
    </source>
</reference>
<evidence type="ECO:0000256" key="3">
    <source>
        <dbReference type="ARBA" id="ARBA00022679"/>
    </source>
</evidence>
<comment type="caution">
    <text evidence="10">The sequence shown here is derived from an EMBL/GenBank/DDBJ whole genome shotgun (WGS) entry which is preliminary data.</text>
</comment>
<evidence type="ECO:0000256" key="8">
    <source>
        <dbReference type="ARBA" id="ARBA00040505"/>
    </source>
</evidence>
<evidence type="ECO:0000313" key="11">
    <source>
        <dbReference type="Proteomes" id="UP001501195"/>
    </source>
</evidence>
<gene>
    <name evidence="10" type="ORF">GCM10023225_18690</name>
</gene>
<dbReference type="Proteomes" id="UP001501195">
    <property type="component" value="Unassembled WGS sequence"/>
</dbReference>
<dbReference type="EMBL" id="BAABIL010000256">
    <property type="protein sequence ID" value="GAA4978347.1"/>
    <property type="molecule type" value="Genomic_DNA"/>
</dbReference>
<evidence type="ECO:0000256" key="5">
    <source>
        <dbReference type="ARBA" id="ARBA00036820"/>
    </source>
</evidence>
<dbReference type="EC" id="2.7.1.81" evidence="7"/>
<dbReference type="PANTHER" id="PTHR21064:SF1">
    <property type="entry name" value="HYDROXYLYSINE KINASE"/>
    <property type="match status" value="1"/>
</dbReference>
<evidence type="ECO:0000256" key="7">
    <source>
        <dbReference type="ARBA" id="ARBA00038873"/>
    </source>
</evidence>
<organism evidence="10 11">
    <name type="scientific">Kineococcus glutinatus</name>
    <dbReference type="NCBI Taxonomy" id="1070872"/>
    <lineage>
        <taxon>Bacteria</taxon>
        <taxon>Bacillati</taxon>
        <taxon>Actinomycetota</taxon>
        <taxon>Actinomycetes</taxon>
        <taxon>Kineosporiales</taxon>
        <taxon>Kineosporiaceae</taxon>
        <taxon>Kineococcus</taxon>
    </lineage>
</organism>
<dbReference type="SUPFAM" id="SSF56112">
    <property type="entry name" value="Protein kinase-like (PK-like)"/>
    <property type="match status" value="1"/>
</dbReference>
<proteinExistence type="predicted"/>
<protein>
    <recommendedName>
        <fullName evidence="8">Hydroxylysine kinase</fullName>
        <ecNumber evidence="7">2.7.1.81</ecNumber>
    </recommendedName>
</protein>
<dbReference type="InterPro" id="IPR011009">
    <property type="entry name" value="Kinase-like_dom_sf"/>
</dbReference>
<accession>A0ABP9HTK2</accession>
<evidence type="ECO:0000313" key="10">
    <source>
        <dbReference type="EMBL" id="GAA4978347.1"/>
    </source>
</evidence>
<comment type="function">
    <text evidence="6">Catalyzes the GTP-dependent phosphorylation of 5-hydroxy-L-lysine.</text>
</comment>
<evidence type="ECO:0000256" key="2">
    <source>
        <dbReference type="ARBA" id="ARBA00022490"/>
    </source>
</evidence>
<sequence length="458" mass="46400">MPHAPDATGPLFDFRSAAGLPVPVLTTADAEAIAAEHVGLRARAASLGSQQDANFLLTTPDGDAVLGVLKVTNPAFGPLDVAAQTAAAEHLAARDPLLRVATALPGPDGDPQRLVRLPSGERAVVRLLRHLPGGTLSGSGYLSPRVVAALGDVAGRVSVALADFEHPGLRHVLQWDLQHAAQVVEQLAHHVGDPVLRERITDAARSAQAVVERVAADLPRQAVHGDLTDDNVVCTSPGPGGVRLPDGVLDLGDVTASWAVAELAVTLSSLLHHDGSGAPAVLPAVAAFHARRPLAGAEVEALWPLVVLRAAVLVVSSHQQLALDAAEGRGNDYVAANLAHEEAVFEAACALPAAVVTALVRAHLGLPAVSAGPPADATPLAAGADPVVLDLSWAADALDGGAWLEPGTEDALAAHALDAGAALVVTAFGEARLTRTALRSATAPAVVATGVGGVSGTR</sequence>
<comment type="catalytic activity">
    <reaction evidence="5">
        <text>(5R)-5-hydroxy-L-lysine + GTP = (5R)-5-phosphooxy-L-lysine + GDP + H(+)</text>
        <dbReference type="Rhea" id="RHEA:19049"/>
        <dbReference type="ChEBI" id="CHEBI:15378"/>
        <dbReference type="ChEBI" id="CHEBI:37565"/>
        <dbReference type="ChEBI" id="CHEBI:57882"/>
        <dbReference type="ChEBI" id="CHEBI:58189"/>
        <dbReference type="ChEBI" id="CHEBI:58357"/>
        <dbReference type="EC" id="2.7.1.81"/>
    </reaction>
</comment>
<evidence type="ECO:0000256" key="6">
    <source>
        <dbReference type="ARBA" id="ARBA00037368"/>
    </source>
</evidence>
<keyword evidence="11" id="KW-1185">Reference proteome</keyword>
<dbReference type="InterPro" id="IPR050249">
    <property type="entry name" value="Pseudomonas-type_ThrB"/>
</dbReference>
<dbReference type="Pfam" id="PF01636">
    <property type="entry name" value="APH"/>
    <property type="match status" value="1"/>
</dbReference>
<dbReference type="RefSeq" id="WP_345712221.1">
    <property type="nucleotide sequence ID" value="NZ_BAABIL010000256.1"/>
</dbReference>
<dbReference type="Gene3D" id="3.90.1200.10">
    <property type="match status" value="1"/>
</dbReference>
<evidence type="ECO:0000256" key="4">
    <source>
        <dbReference type="ARBA" id="ARBA00022777"/>
    </source>
</evidence>
<dbReference type="PANTHER" id="PTHR21064">
    <property type="entry name" value="AMINOGLYCOSIDE PHOSPHOTRANSFERASE DOMAIN-CONTAINING PROTEIN-RELATED"/>
    <property type="match status" value="1"/>
</dbReference>
<dbReference type="InterPro" id="IPR002575">
    <property type="entry name" value="Aminoglycoside_PTrfase"/>
</dbReference>
<name>A0ABP9HTK2_9ACTN</name>
<keyword evidence="4" id="KW-0418">Kinase</keyword>
<keyword evidence="3" id="KW-0808">Transferase</keyword>
<keyword evidence="2" id="KW-0963">Cytoplasm</keyword>
<feature type="domain" description="Aminoglycoside phosphotransferase" evidence="9">
    <location>
        <begin position="48"/>
        <end position="279"/>
    </location>
</feature>
<evidence type="ECO:0000259" key="9">
    <source>
        <dbReference type="Pfam" id="PF01636"/>
    </source>
</evidence>